<dbReference type="Proteomes" id="UP000293671">
    <property type="component" value="Unassembled WGS sequence"/>
</dbReference>
<dbReference type="InterPro" id="IPR040079">
    <property type="entry name" value="Glutathione_S-Trfase"/>
</dbReference>
<dbReference type="InterPro" id="IPR004045">
    <property type="entry name" value="Glutathione_S-Trfase_N"/>
</dbReference>
<dbReference type="PROSITE" id="PS50404">
    <property type="entry name" value="GST_NTER"/>
    <property type="match status" value="1"/>
</dbReference>
<dbReference type="Pfam" id="PF13410">
    <property type="entry name" value="GST_C_2"/>
    <property type="match status" value="1"/>
</dbReference>
<dbReference type="SUPFAM" id="SSF47616">
    <property type="entry name" value="GST C-terminal domain-like"/>
    <property type="match status" value="1"/>
</dbReference>
<feature type="domain" description="GST C-terminal" evidence="2">
    <location>
        <begin position="85"/>
        <end position="217"/>
    </location>
</feature>
<dbReference type="SUPFAM" id="SSF52833">
    <property type="entry name" value="Thioredoxin-like"/>
    <property type="match status" value="1"/>
</dbReference>
<organism evidence="3 4">
    <name type="scientific">Rivibacter subsaxonicus</name>
    <dbReference type="NCBI Taxonomy" id="457575"/>
    <lineage>
        <taxon>Bacteria</taxon>
        <taxon>Pseudomonadati</taxon>
        <taxon>Pseudomonadota</taxon>
        <taxon>Betaproteobacteria</taxon>
        <taxon>Burkholderiales</taxon>
        <taxon>Rivibacter</taxon>
    </lineage>
</organism>
<dbReference type="SFLD" id="SFLDG00358">
    <property type="entry name" value="Main_(cytGST)"/>
    <property type="match status" value="1"/>
</dbReference>
<name>A0A4Q7VVN0_9BURK</name>
<dbReference type="EMBL" id="SHKP01000005">
    <property type="protein sequence ID" value="RZU00643.1"/>
    <property type="molecule type" value="Genomic_DNA"/>
</dbReference>
<dbReference type="InterPro" id="IPR010987">
    <property type="entry name" value="Glutathione-S-Trfase_C-like"/>
</dbReference>
<evidence type="ECO:0000259" key="2">
    <source>
        <dbReference type="PROSITE" id="PS50405"/>
    </source>
</evidence>
<dbReference type="Gene3D" id="1.20.1050.10">
    <property type="match status" value="1"/>
</dbReference>
<feature type="domain" description="GST N-terminal" evidence="1">
    <location>
        <begin position="1"/>
        <end position="80"/>
    </location>
</feature>
<dbReference type="GO" id="GO:0016740">
    <property type="term" value="F:transferase activity"/>
    <property type="evidence" value="ECO:0007669"/>
    <property type="project" value="UniProtKB-KW"/>
</dbReference>
<dbReference type="Pfam" id="PF13417">
    <property type="entry name" value="GST_N_3"/>
    <property type="match status" value="1"/>
</dbReference>
<keyword evidence="3" id="KW-0808">Transferase</keyword>
<reference evidence="3 4" key="1">
    <citation type="submission" date="2019-02" db="EMBL/GenBank/DDBJ databases">
        <title>Genomic Encyclopedia of Type Strains, Phase IV (KMG-IV): sequencing the most valuable type-strain genomes for metagenomic binning, comparative biology and taxonomic classification.</title>
        <authorList>
            <person name="Goeker M."/>
        </authorList>
    </citation>
    <scope>NUCLEOTIDE SEQUENCE [LARGE SCALE GENOMIC DNA]</scope>
    <source>
        <strain evidence="3 4">DSM 19570</strain>
    </source>
</reference>
<dbReference type="Gene3D" id="3.40.30.10">
    <property type="entry name" value="Glutaredoxin"/>
    <property type="match status" value="1"/>
</dbReference>
<evidence type="ECO:0000259" key="1">
    <source>
        <dbReference type="PROSITE" id="PS50404"/>
    </source>
</evidence>
<dbReference type="PROSITE" id="PS50405">
    <property type="entry name" value="GST_CTER"/>
    <property type="match status" value="1"/>
</dbReference>
<evidence type="ECO:0000313" key="3">
    <source>
        <dbReference type="EMBL" id="RZU00643.1"/>
    </source>
</evidence>
<comment type="caution">
    <text evidence="3">The sequence shown here is derived from an EMBL/GenBank/DDBJ whole genome shotgun (WGS) entry which is preliminary data.</text>
</comment>
<dbReference type="AlphaFoldDB" id="A0A4Q7VVN0"/>
<dbReference type="InterPro" id="IPR036249">
    <property type="entry name" value="Thioredoxin-like_sf"/>
</dbReference>
<dbReference type="PANTHER" id="PTHR43968:SF6">
    <property type="entry name" value="GLUTATHIONE S-TRANSFERASE OMEGA"/>
    <property type="match status" value="1"/>
</dbReference>
<dbReference type="OrthoDB" id="5242791at2"/>
<dbReference type="CDD" id="cd00570">
    <property type="entry name" value="GST_N_family"/>
    <property type="match status" value="1"/>
</dbReference>
<dbReference type="InterPro" id="IPR036282">
    <property type="entry name" value="Glutathione-S-Trfase_C_sf"/>
</dbReference>
<gene>
    <name evidence="3" type="ORF">EV670_1354</name>
</gene>
<dbReference type="RefSeq" id="WP_130431086.1">
    <property type="nucleotide sequence ID" value="NZ_SHKP01000005.1"/>
</dbReference>
<accession>A0A4Q7VVN0</accession>
<keyword evidence="4" id="KW-1185">Reference proteome</keyword>
<proteinExistence type="predicted"/>
<dbReference type="InterPro" id="IPR050983">
    <property type="entry name" value="GST_Omega/HSP26"/>
</dbReference>
<dbReference type="SFLD" id="SFLDS00019">
    <property type="entry name" value="Glutathione_Transferase_(cytos"/>
    <property type="match status" value="1"/>
</dbReference>
<dbReference type="PANTHER" id="PTHR43968">
    <property type="match status" value="1"/>
</dbReference>
<sequence length="221" mass="24325">MTITLCGFPLSNYHNKSKLALLEKGVPFEERIVKTGKGVDAAMLAASPLGKVPYLLTPDGPIAESQVINEWIEATYPEPPLLPKDAFAAAKVRELCLFLDVHLELVVRQLYGQAFFGGTLPEKYIERVREQLEKNIPAVKQLLKFAPYAGGDSFTLADCCAYVHLPVAAMATKIIYGEDLLAKHGIDWKPYVKFIEQRPTAQKVAADRKADQERAALIAGG</sequence>
<dbReference type="GO" id="GO:0005737">
    <property type="term" value="C:cytoplasm"/>
    <property type="evidence" value="ECO:0007669"/>
    <property type="project" value="TreeGrafter"/>
</dbReference>
<evidence type="ECO:0000313" key="4">
    <source>
        <dbReference type="Proteomes" id="UP000293671"/>
    </source>
</evidence>
<protein>
    <submittedName>
        <fullName evidence="3">Glutathione S-transferase</fullName>
    </submittedName>
</protein>